<evidence type="ECO:0000256" key="8">
    <source>
        <dbReference type="ARBA" id="ARBA00022840"/>
    </source>
</evidence>
<dbReference type="InterPro" id="IPR020845">
    <property type="entry name" value="AMP-binding_CS"/>
</dbReference>
<keyword evidence="5 17" id="KW-0436">Ligase</keyword>
<dbReference type="GO" id="GO:0004467">
    <property type="term" value="F:long-chain fatty acid-CoA ligase activity"/>
    <property type="evidence" value="ECO:0007669"/>
    <property type="project" value="UniProtKB-EC"/>
</dbReference>
<dbReference type="FunFam" id="3.30.300.30:FF:000006">
    <property type="entry name" value="Long-chain-fatty-acid--CoA ligase FadD"/>
    <property type="match status" value="1"/>
</dbReference>
<dbReference type="InterPro" id="IPR045851">
    <property type="entry name" value="AMP-bd_C_sf"/>
</dbReference>
<dbReference type="EMBL" id="NEVT01000003">
    <property type="protein sequence ID" value="OZI79730.1"/>
    <property type="molecule type" value="Genomic_DNA"/>
</dbReference>
<keyword evidence="9" id="KW-0460">Magnesium</keyword>
<evidence type="ECO:0000259" key="15">
    <source>
        <dbReference type="Pfam" id="PF00501"/>
    </source>
</evidence>
<dbReference type="InterPro" id="IPR042099">
    <property type="entry name" value="ANL_N_sf"/>
</dbReference>
<dbReference type="CDD" id="cd05936">
    <property type="entry name" value="FC-FACS_FadD_like"/>
    <property type="match status" value="1"/>
</dbReference>
<evidence type="ECO:0000256" key="6">
    <source>
        <dbReference type="ARBA" id="ARBA00022741"/>
    </source>
</evidence>
<dbReference type="PROSITE" id="PS00455">
    <property type="entry name" value="AMP_BINDING"/>
    <property type="match status" value="1"/>
</dbReference>
<dbReference type="Proteomes" id="UP000215633">
    <property type="component" value="Unassembled WGS sequence"/>
</dbReference>
<evidence type="ECO:0000256" key="14">
    <source>
        <dbReference type="ARBA" id="ARBA00042773"/>
    </source>
</evidence>
<dbReference type="InterPro" id="IPR050237">
    <property type="entry name" value="ATP-dep_AMP-bd_enzyme"/>
</dbReference>
<evidence type="ECO:0000256" key="3">
    <source>
        <dbReference type="ARBA" id="ARBA00005005"/>
    </source>
</evidence>
<dbReference type="InterPro" id="IPR000873">
    <property type="entry name" value="AMP-dep_synth/lig_dom"/>
</dbReference>
<feature type="domain" description="AMP-dependent synthetase/ligase" evidence="15">
    <location>
        <begin position="30"/>
        <end position="418"/>
    </location>
</feature>
<dbReference type="SUPFAM" id="SSF56801">
    <property type="entry name" value="Acetyl-CoA synthetase-like"/>
    <property type="match status" value="1"/>
</dbReference>
<dbReference type="Gene3D" id="3.40.50.12780">
    <property type="entry name" value="N-terminal domain of ligase-like"/>
    <property type="match status" value="1"/>
</dbReference>
<comment type="caution">
    <text evidence="17">The sequence shown here is derived from an EMBL/GenBank/DDBJ whole genome shotgun (WGS) entry which is preliminary data.</text>
</comment>
<keyword evidence="11" id="KW-0472">Membrane</keyword>
<dbReference type="InterPro" id="IPR025110">
    <property type="entry name" value="AMP-bd_C"/>
</dbReference>
<evidence type="ECO:0000313" key="17">
    <source>
        <dbReference type="EMBL" id="OZI79730.1"/>
    </source>
</evidence>
<evidence type="ECO:0000256" key="12">
    <source>
        <dbReference type="ARBA" id="ARBA00026121"/>
    </source>
</evidence>
<sequence length="556" mass="60464">MERIWLDSYPPGVPAEIDTSPYDSLLTVLDDSCRRFANLPAYISMGATLSYAQLDRLSRDFAAWLQARGVRRGDRVALMLPNLLQYPVCLFGALRAGCAVVNCNPLYTAHELAHQLADAGAETIVIAENFAHTLQRALPQTPLRHIVTTSVGELLGPLKGRAVDFAVRHIKRKVPAWSLPGAVPLGRALAAGHRLPWQAPALTRADPAFLQYTGGTTGVAKAAVLSHGNMLANLCQAHAWVRDLVREGEECVVTALPLYHVFALTANCLVFLKLGARNLLIADPRDLPAFIKALRKTPFSAITGVNTLFCALLNQPGFARLDFSRLRLTMGGGMAVQRAVAQRWRETTGVTLAQAYGLTETAPAVTINPLDAPEFTGSIGLPVPSTELSVRDDDGRELPVGETGELCVRGPQVMAGYWNRPDETALAFYPDGFLRTGDMGYVDERGYVFLVDRKKDLILVSGFNVYPNEVEDVAALHPGVREVAAVGVPDARSGEAVKLFVIRRDPALDAQALIAHCRAHLTGYKVPRHVEFRDELPRSPVGKILRRELKAAPAGD</sequence>
<dbReference type="AlphaFoldDB" id="A0A261W1I1"/>
<keyword evidence="8" id="KW-0067">ATP-binding</keyword>
<keyword evidence="10" id="KW-0443">Lipid metabolism</keyword>
<name>A0A261W1I1_9BORD</name>
<evidence type="ECO:0000256" key="4">
    <source>
        <dbReference type="ARBA" id="ARBA00006432"/>
    </source>
</evidence>
<dbReference type="PANTHER" id="PTHR43767:SF8">
    <property type="entry name" value="LONG-CHAIN-FATTY-ACID--COA LIGASE"/>
    <property type="match status" value="1"/>
</dbReference>
<keyword evidence="7" id="KW-0276">Fatty acid metabolism</keyword>
<dbReference type="FunFam" id="3.40.50.12780:FF:000003">
    <property type="entry name" value="Long-chain-fatty-acid--CoA ligase FadD"/>
    <property type="match status" value="1"/>
</dbReference>
<evidence type="ECO:0000256" key="9">
    <source>
        <dbReference type="ARBA" id="ARBA00022842"/>
    </source>
</evidence>
<organism evidence="17 18">
    <name type="scientific">Bordetella genomosp. 2</name>
    <dbReference type="NCBI Taxonomy" id="1983456"/>
    <lineage>
        <taxon>Bacteria</taxon>
        <taxon>Pseudomonadati</taxon>
        <taxon>Pseudomonadota</taxon>
        <taxon>Betaproteobacteria</taxon>
        <taxon>Burkholderiales</taxon>
        <taxon>Alcaligenaceae</taxon>
        <taxon>Bordetella</taxon>
    </lineage>
</organism>
<evidence type="ECO:0000256" key="11">
    <source>
        <dbReference type="ARBA" id="ARBA00023136"/>
    </source>
</evidence>
<dbReference type="PANTHER" id="PTHR43767">
    <property type="entry name" value="LONG-CHAIN-FATTY-ACID--COA LIGASE"/>
    <property type="match status" value="1"/>
</dbReference>
<proteinExistence type="inferred from homology"/>
<dbReference type="Gene3D" id="3.30.300.30">
    <property type="match status" value="1"/>
</dbReference>
<keyword evidence="18" id="KW-1185">Reference proteome</keyword>
<dbReference type="GO" id="GO:0016020">
    <property type="term" value="C:membrane"/>
    <property type="evidence" value="ECO:0007669"/>
    <property type="project" value="UniProtKB-SubCell"/>
</dbReference>
<evidence type="ECO:0000313" key="18">
    <source>
        <dbReference type="Proteomes" id="UP000215633"/>
    </source>
</evidence>
<evidence type="ECO:0000256" key="2">
    <source>
        <dbReference type="ARBA" id="ARBA00004170"/>
    </source>
</evidence>
<evidence type="ECO:0000256" key="7">
    <source>
        <dbReference type="ARBA" id="ARBA00022832"/>
    </source>
</evidence>
<accession>A0A261W1I1</accession>
<protein>
    <recommendedName>
        <fullName evidence="13">Long-chain-fatty-acid--CoA ligase</fullName>
        <ecNumber evidence="12">6.2.1.3</ecNumber>
    </recommendedName>
    <alternativeName>
        <fullName evidence="14">Long-chain acyl-CoA synthetase</fullName>
    </alternativeName>
</protein>
<dbReference type="Pfam" id="PF13193">
    <property type="entry name" value="AMP-binding_C"/>
    <property type="match status" value="1"/>
</dbReference>
<dbReference type="GO" id="GO:0005524">
    <property type="term" value="F:ATP binding"/>
    <property type="evidence" value="ECO:0007669"/>
    <property type="project" value="UniProtKB-KW"/>
</dbReference>
<evidence type="ECO:0000259" key="16">
    <source>
        <dbReference type="Pfam" id="PF13193"/>
    </source>
</evidence>
<dbReference type="RefSeq" id="WP_094806228.1">
    <property type="nucleotide sequence ID" value="NZ_NEVT01000003.1"/>
</dbReference>
<dbReference type="Pfam" id="PF00501">
    <property type="entry name" value="AMP-binding"/>
    <property type="match status" value="1"/>
</dbReference>
<reference evidence="18" key="1">
    <citation type="submission" date="2017-05" db="EMBL/GenBank/DDBJ databases">
        <title>Complete and WGS of Bordetella genogroups.</title>
        <authorList>
            <person name="Spilker T."/>
            <person name="Lipuma J."/>
        </authorList>
    </citation>
    <scope>NUCLEOTIDE SEQUENCE [LARGE SCALE GENOMIC DNA]</scope>
    <source>
        <strain evidence="18">AU8256</strain>
    </source>
</reference>
<comment type="subcellular location">
    <subcellularLocation>
        <location evidence="2">Membrane</location>
        <topology evidence="2">Peripheral membrane protein</topology>
    </subcellularLocation>
</comment>
<evidence type="ECO:0000256" key="13">
    <source>
        <dbReference type="ARBA" id="ARBA00039545"/>
    </source>
</evidence>
<dbReference type="EC" id="6.2.1.3" evidence="12"/>
<comment type="pathway">
    <text evidence="3">Lipid metabolism; fatty acid beta-oxidation.</text>
</comment>
<feature type="domain" description="AMP-binding enzyme C-terminal" evidence="16">
    <location>
        <begin position="469"/>
        <end position="543"/>
    </location>
</feature>
<comment type="similarity">
    <text evidence="4">Belongs to the ATP-dependent AMP-binding enzyme family.</text>
</comment>
<evidence type="ECO:0000256" key="1">
    <source>
        <dbReference type="ARBA" id="ARBA00001946"/>
    </source>
</evidence>
<evidence type="ECO:0000256" key="5">
    <source>
        <dbReference type="ARBA" id="ARBA00022598"/>
    </source>
</evidence>
<comment type="cofactor">
    <cofactor evidence="1">
        <name>Mg(2+)</name>
        <dbReference type="ChEBI" id="CHEBI:18420"/>
    </cofactor>
</comment>
<keyword evidence="6" id="KW-0547">Nucleotide-binding</keyword>
<evidence type="ECO:0000256" key="10">
    <source>
        <dbReference type="ARBA" id="ARBA00023098"/>
    </source>
</evidence>
<gene>
    <name evidence="17" type="ORF">CAL24_07360</name>
</gene>